<keyword evidence="1" id="KW-0812">Transmembrane</keyword>
<evidence type="ECO:0000313" key="3">
    <source>
        <dbReference type="Proteomes" id="UP000663193"/>
    </source>
</evidence>
<dbReference type="PANTHER" id="PTHR31331">
    <property type="entry name" value="LCCL DOMAIN PROTEIN (AFU_ORTHOLOGUE AFUA_5G08630)"/>
    <property type="match status" value="1"/>
</dbReference>
<name>A0A7U2FFJ9_PHANO</name>
<dbReference type="EMBL" id="CP069038">
    <property type="protein sequence ID" value="QRD04228.1"/>
    <property type="molecule type" value="Genomic_DNA"/>
</dbReference>
<dbReference type="OrthoDB" id="441660at2759"/>
<dbReference type="AlphaFoldDB" id="A0A7U2FFJ9"/>
<accession>A0A7U2FFJ9</accession>
<keyword evidence="1" id="KW-0472">Membrane</keyword>
<organism evidence="2 3">
    <name type="scientific">Phaeosphaeria nodorum (strain SN15 / ATCC MYA-4574 / FGSC 10173)</name>
    <name type="common">Glume blotch fungus</name>
    <name type="synonym">Parastagonospora nodorum</name>
    <dbReference type="NCBI Taxonomy" id="321614"/>
    <lineage>
        <taxon>Eukaryota</taxon>
        <taxon>Fungi</taxon>
        <taxon>Dikarya</taxon>
        <taxon>Ascomycota</taxon>
        <taxon>Pezizomycotina</taxon>
        <taxon>Dothideomycetes</taxon>
        <taxon>Pleosporomycetidae</taxon>
        <taxon>Pleosporales</taxon>
        <taxon>Pleosporineae</taxon>
        <taxon>Phaeosphaeriaceae</taxon>
        <taxon>Parastagonospora</taxon>
    </lineage>
</organism>
<dbReference type="InterPro" id="IPR051957">
    <property type="entry name" value="CRISP-LCCL_domain"/>
</dbReference>
<keyword evidence="3" id="KW-1185">Reference proteome</keyword>
<evidence type="ECO:0000313" key="2">
    <source>
        <dbReference type="EMBL" id="QRD04228.1"/>
    </source>
</evidence>
<gene>
    <name evidence="2" type="ORF">JI435_129600</name>
</gene>
<evidence type="ECO:0000256" key="1">
    <source>
        <dbReference type="SAM" id="Phobius"/>
    </source>
</evidence>
<sequence length="277" mass="31351">MLFTCWTMYEQMGVKYVLSGLSGRLDQTILWLGGCWLGAHENYTLRWIPIQRLTPHDIHRQPGALFSLIAIIALLSTISVSQLQAFAVEGRAKSLLKRYLATSICLAVGSLVPQLHLRIHHYILALILIPGTAIRTRRSLLYQGILVGLFINGIARWGWDPVLQTSEDLRGDGPLDSIVPQLSSTRVCTEEKLSNITFSWETSSNTIDADGMSVLVNDVERFRAYFDGNSVAANQFTWSRQDFAKSDEFFRFGYLKDRHALDYTNPGTWTKHGEWVK</sequence>
<protein>
    <submittedName>
        <fullName evidence="2">Uncharacterized protein</fullName>
    </submittedName>
</protein>
<dbReference type="PANTHER" id="PTHR31331:SF8">
    <property type="entry name" value="LCCL DOMAIN PROTEIN (AFU_ORTHOLOGUE AFUA_5G02970)"/>
    <property type="match status" value="1"/>
</dbReference>
<dbReference type="Proteomes" id="UP000663193">
    <property type="component" value="Chromosome 16"/>
</dbReference>
<proteinExistence type="predicted"/>
<keyword evidence="1" id="KW-1133">Transmembrane helix</keyword>
<dbReference type="VEuPathDB" id="FungiDB:JI435_129600"/>
<reference evidence="3" key="1">
    <citation type="journal article" date="2021" name="BMC Genomics">
        <title>Chromosome-level genome assembly and manually-curated proteome of model necrotroph Parastagonospora nodorum Sn15 reveals a genome-wide trove of candidate effector homologs, and redundancy of virulence-related functions within an accessory chromosome.</title>
        <authorList>
            <person name="Bertazzoni S."/>
            <person name="Jones D.A.B."/>
            <person name="Phan H.T."/>
            <person name="Tan K.-C."/>
            <person name="Hane J.K."/>
        </authorList>
    </citation>
    <scope>NUCLEOTIDE SEQUENCE [LARGE SCALE GENOMIC DNA]</scope>
    <source>
        <strain evidence="3">SN15 / ATCC MYA-4574 / FGSC 10173)</strain>
    </source>
</reference>
<feature type="transmembrane region" description="Helical" evidence="1">
    <location>
        <begin position="65"/>
        <end position="87"/>
    </location>
</feature>